<dbReference type="EMBL" id="JYDO01001512">
    <property type="protein sequence ID" value="KRZ64063.1"/>
    <property type="molecule type" value="Genomic_DNA"/>
</dbReference>
<sequence length="37" mass="4324">MQRWKTVCVGPLIYRMRSSSRDALPNLTNESCLKIQK</sequence>
<evidence type="ECO:0000313" key="1">
    <source>
        <dbReference type="EMBL" id="KRZ64063.1"/>
    </source>
</evidence>
<evidence type="ECO:0000313" key="2">
    <source>
        <dbReference type="Proteomes" id="UP000054843"/>
    </source>
</evidence>
<reference evidence="1 2" key="1">
    <citation type="submission" date="2015-01" db="EMBL/GenBank/DDBJ databases">
        <title>Evolution of Trichinella species and genotypes.</title>
        <authorList>
            <person name="Korhonen P.K."/>
            <person name="Edoardo P."/>
            <person name="Giuseppe L.R."/>
            <person name="Gasser R.B."/>
        </authorList>
    </citation>
    <scope>NUCLEOTIDE SEQUENCE [LARGE SCALE GENOMIC DNA]</scope>
    <source>
        <strain evidence="1">ISS1980</strain>
    </source>
</reference>
<keyword evidence="2" id="KW-1185">Reference proteome</keyword>
<accession>A0A0V1LX18</accession>
<protein>
    <submittedName>
        <fullName evidence="1">Uncharacterized protein</fullName>
    </submittedName>
</protein>
<comment type="caution">
    <text evidence="1">The sequence shown here is derived from an EMBL/GenBank/DDBJ whole genome shotgun (WGS) entry which is preliminary data.</text>
</comment>
<gene>
    <name evidence="1" type="ORF">T10_9600</name>
</gene>
<proteinExistence type="predicted"/>
<dbReference type="AlphaFoldDB" id="A0A0V1LX18"/>
<organism evidence="1 2">
    <name type="scientific">Trichinella papuae</name>
    <dbReference type="NCBI Taxonomy" id="268474"/>
    <lineage>
        <taxon>Eukaryota</taxon>
        <taxon>Metazoa</taxon>
        <taxon>Ecdysozoa</taxon>
        <taxon>Nematoda</taxon>
        <taxon>Enoplea</taxon>
        <taxon>Dorylaimia</taxon>
        <taxon>Trichinellida</taxon>
        <taxon>Trichinellidae</taxon>
        <taxon>Trichinella</taxon>
    </lineage>
</organism>
<dbReference type="Proteomes" id="UP000054843">
    <property type="component" value="Unassembled WGS sequence"/>
</dbReference>
<name>A0A0V1LX18_9BILA</name>